<protein>
    <submittedName>
        <fullName evidence="3">Adenylate/guanylate cyclase domain-containing protein</fullName>
    </submittedName>
</protein>
<dbReference type="InterPro" id="IPR050697">
    <property type="entry name" value="Adenylyl/Guanylyl_Cyclase_3/4"/>
</dbReference>
<comment type="caution">
    <text evidence="3">The sequence shown here is derived from an EMBL/GenBank/DDBJ whole genome shotgun (WGS) entry which is preliminary data.</text>
</comment>
<sequence length="625" mass="64324">MTPNRRLARERLGGLLATLIGALVIAMWHPGERGGFWQGIEGQLLDARFALRGPLPPPASVAIVTFDDTAMAQLNTFPPPRSAIADAVSAIWDAGARSIALDFLLVEPKAGDIALAAALKRGASVLGVAEADVAAVPPQLFAPGGFAMVAGPPPLDPLPALLPAAVLQETANLGHVTVKHGGDGALRRMSPALALKTADGMTVLPGLSIAALIARQDATQARLLVPASGVGGELGLGSIAVPLDFKGTIPLNFYGPRGTIPTHSAASIEQADLQGKTVFIGATAVGFGDRQTTPFDPALPGVEAHATLAANLLNGPLLRRDTPVWMGSALVAGLAAIAGFGAAGIARPLVAAAATLAIAICVAAILQAGFLAGWWLDATTVFAALALGASIGAGLRRLDQRRRTVNLARYQPANLVEALATDANPLVNQAPQHAVAMFVDVARFTTFAEHLGPRRTEAFLSMFHQLVEDAAHPCGGMIAHFAGDGALVIFGLPRSGPDDAEHALAFIERLYTAVDNNPNWPGLGIRVGGHTGLVQLGVLGGAAHRQLSVSGDVVNTASRLQEVARAHKASLALSGLLIDSSAATLNWAKDAGLSQHTAQALRGRDGTETIWIGEPPGGTRLHANS</sequence>
<evidence type="ECO:0000313" key="4">
    <source>
        <dbReference type="Proteomes" id="UP000294562"/>
    </source>
</evidence>
<dbReference type="GO" id="GO:0009190">
    <property type="term" value="P:cyclic nucleotide biosynthetic process"/>
    <property type="evidence" value="ECO:0007669"/>
    <property type="project" value="InterPro"/>
</dbReference>
<dbReference type="Pfam" id="PF05226">
    <property type="entry name" value="CHASE2"/>
    <property type="match status" value="1"/>
</dbReference>
<feature type="transmembrane region" description="Helical" evidence="1">
    <location>
        <begin position="349"/>
        <end position="368"/>
    </location>
</feature>
<keyword evidence="1" id="KW-0812">Transmembrane</keyword>
<evidence type="ECO:0000313" key="3">
    <source>
        <dbReference type="EMBL" id="TDL85129.1"/>
    </source>
</evidence>
<accession>A0A4V3BB12</accession>
<dbReference type="GO" id="GO:0035556">
    <property type="term" value="P:intracellular signal transduction"/>
    <property type="evidence" value="ECO:0007669"/>
    <property type="project" value="InterPro"/>
</dbReference>
<dbReference type="Gene3D" id="3.30.70.1230">
    <property type="entry name" value="Nucleotide cyclase"/>
    <property type="match status" value="1"/>
</dbReference>
<dbReference type="SMART" id="SM00044">
    <property type="entry name" value="CYCc"/>
    <property type="match status" value="1"/>
</dbReference>
<dbReference type="OrthoDB" id="341967at2"/>
<dbReference type="Pfam" id="PF00211">
    <property type="entry name" value="Guanylate_cyc"/>
    <property type="match status" value="1"/>
</dbReference>
<dbReference type="InterPro" id="IPR029787">
    <property type="entry name" value="Nucleotide_cyclase"/>
</dbReference>
<dbReference type="InterPro" id="IPR001054">
    <property type="entry name" value="A/G_cyclase"/>
</dbReference>
<dbReference type="EMBL" id="SMZO01000050">
    <property type="protein sequence ID" value="TDL85129.1"/>
    <property type="molecule type" value="Genomic_DNA"/>
</dbReference>
<feature type="transmembrane region" description="Helical" evidence="1">
    <location>
        <begin position="324"/>
        <end position="342"/>
    </location>
</feature>
<keyword evidence="1" id="KW-0472">Membrane</keyword>
<dbReference type="CDD" id="cd07302">
    <property type="entry name" value="CHD"/>
    <property type="match status" value="1"/>
</dbReference>
<keyword evidence="4" id="KW-1185">Reference proteome</keyword>
<dbReference type="RefSeq" id="WP_133343939.1">
    <property type="nucleotide sequence ID" value="NZ_SMZO01000050.1"/>
</dbReference>
<dbReference type="AlphaFoldDB" id="A0A4V3BB12"/>
<organism evidence="3 4">
    <name type="scientific">Meridianimarinicoccus aquatilis</name>
    <dbReference type="NCBI Taxonomy" id="2552766"/>
    <lineage>
        <taxon>Bacteria</taxon>
        <taxon>Pseudomonadati</taxon>
        <taxon>Pseudomonadota</taxon>
        <taxon>Alphaproteobacteria</taxon>
        <taxon>Rhodobacterales</taxon>
        <taxon>Paracoccaceae</taxon>
        <taxon>Meridianimarinicoccus</taxon>
    </lineage>
</organism>
<dbReference type="PROSITE" id="PS50125">
    <property type="entry name" value="GUANYLATE_CYCLASE_2"/>
    <property type="match status" value="1"/>
</dbReference>
<proteinExistence type="predicted"/>
<dbReference type="Proteomes" id="UP000294562">
    <property type="component" value="Unassembled WGS sequence"/>
</dbReference>
<evidence type="ECO:0000256" key="1">
    <source>
        <dbReference type="SAM" id="Phobius"/>
    </source>
</evidence>
<dbReference type="InterPro" id="IPR007890">
    <property type="entry name" value="CHASE2"/>
</dbReference>
<dbReference type="SMART" id="SM01080">
    <property type="entry name" value="CHASE2"/>
    <property type="match status" value="1"/>
</dbReference>
<feature type="transmembrane region" description="Helical" evidence="1">
    <location>
        <begin position="12"/>
        <end position="29"/>
    </location>
</feature>
<reference evidence="3 4" key="1">
    <citation type="submission" date="2019-03" db="EMBL/GenBank/DDBJ databases">
        <title>Rhodobacteraceae bacterium SM1902, a new member of the family Rhodobacteraceae isolated from Yantai.</title>
        <authorList>
            <person name="Sun Y."/>
        </authorList>
    </citation>
    <scope>NUCLEOTIDE SEQUENCE [LARGE SCALE GENOMIC DNA]</scope>
    <source>
        <strain evidence="3 4">SM1902</strain>
    </source>
</reference>
<name>A0A4V3BB12_9RHOB</name>
<dbReference type="PANTHER" id="PTHR43081:SF1">
    <property type="entry name" value="ADENYLATE CYCLASE, TERMINAL-DIFFERENTIATION SPECIFIC"/>
    <property type="match status" value="1"/>
</dbReference>
<dbReference type="SUPFAM" id="SSF55073">
    <property type="entry name" value="Nucleotide cyclase"/>
    <property type="match status" value="1"/>
</dbReference>
<dbReference type="PANTHER" id="PTHR43081">
    <property type="entry name" value="ADENYLATE CYCLASE, TERMINAL-DIFFERENTIATION SPECIFIC-RELATED"/>
    <property type="match status" value="1"/>
</dbReference>
<feature type="domain" description="Guanylate cyclase" evidence="2">
    <location>
        <begin position="435"/>
        <end position="561"/>
    </location>
</feature>
<dbReference type="GO" id="GO:0004016">
    <property type="term" value="F:adenylate cyclase activity"/>
    <property type="evidence" value="ECO:0007669"/>
    <property type="project" value="UniProtKB-ARBA"/>
</dbReference>
<gene>
    <name evidence="3" type="ORF">E2L05_16335</name>
</gene>
<evidence type="ECO:0000259" key="2">
    <source>
        <dbReference type="PROSITE" id="PS50125"/>
    </source>
</evidence>
<keyword evidence="1" id="KW-1133">Transmembrane helix</keyword>
<feature type="transmembrane region" description="Helical" evidence="1">
    <location>
        <begin position="374"/>
        <end position="395"/>
    </location>
</feature>